<evidence type="ECO:0000256" key="8">
    <source>
        <dbReference type="ARBA" id="ARBA00022967"/>
    </source>
</evidence>
<evidence type="ECO:0000313" key="12">
    <source>
        <dbReference type="Proteomes" id="UP000232003"/>
    </source>
</evidence>
<keyword evidence="12" id="KW-1185">Reference proteome</keyword>
<evidence type="ECO:0000259" key="10">
    <source>
        <dbReference type="PROSITE" id="PS50893"/>
    </source>
</evidence>
<dbReference type="FunFam" id="3.40.50.300:FF:000127">
    <property type="entry name" value="Ribose import ATP-binding protein RbsA"/>
    <property type="match status" value="1"/>
</dbReference>
<dbReference type="GO" id="GO:0005886">
    <property type="term" value="C:plasma membrane"/>
    <property type="evidence" value="ECO:0007669"/>
    <property type="project" value="UniProtKB-SubCell"/>
</dbReference>
<dbReference type="PANTHER" id="PTHR43790:SF3">
    <property type="entry name" value="D-ALLOSE IMPORT ATP-BINDING PROTEIN ALSA-RELATED"/>
    <property type="match status" value="1"/>
</dbReference>
<keyword evidence="6" id="KW-0547">Nucleotide-binding</keyword>
<dbReference type="PROSITE" id="PS50893">
    <property type="entry name" value="ABC_TRANSPORTER_2"/>
    <property type="match status" value="2"/>
</dbReference>
<evidence type="ECO:0000256" key="4">
    <source>
        <dbReference type="ARBA" id="ARBA00022597"/>
    </source>
</evidence>
<dbReference type="SUPFAM" id="SSF52540">
    <property type="entry name" value="P-loop containing nucleoside triphosphate hydrolases"/>
    <property type="match status" value="2"/>
</dbReference>
<keyword evidence="3" id="KW-1003">Cell membrane</keyword>
<dbReference type="InterPro" id="IPR003439">
    <property type="entry name" value="ABC_transporter-like_ATP-bd"/>
</dbReference>
<dbReference type="Pfam" id="PF00005">
    <property type="entry name" value="ABC_tran"/>
    <property type="match status" value="2"/>
</dbReference>
<evidence type="ECO:0000256" key="6">
    <source>
        <dbReference type="ARBA" id="ARBA00022741"/>
    </source>
</evidence>
<evidence type="ECO:0000256" key="5">
    <source>
        <dbReference type="ARBA" id="ARBA00022737"/>
    </source>
</evidence>
<protein>
    <submittedName>
        <fullName evidence="11">RbsA, ribose transport system ATP-binding protein</fullName>
    </submittedName>
</protein>
<gene>
    <name evidence="11" type="ORF">COO91_08847</name>
</gene>
<accession>A0A2K8T4W2</accession>
<keyword evidence="4" id="KW-0762">Sugar transport</keyword>
<keyword evidence="9" id="KW-0472">Membrane</keyword>
<dbReference type="PANTHER" id="PTHR43790">
    <property type="entry name" value="CARBOHYDRATE TRANSPORT ATP-BINDING PROTEIN MG119-RELATED"/>
    <property type="match status" value="1"/>
</dbReference>
<proteinExistence type="predicted"/>
<dbReference type="Gene3D" id="3.40.50.300">
    <property type="entry name" value="P-loop containing nucleotide triphosphate hydrolases"/>
    <property type="match status" value="2"/>
</dbReference>
<evidence type="ECO:0000256" key="7">
    <source>
        <dbReference type="ARBA" id="ARBA00022840"/>
    </source>
</evidence>
<keyword evidence="8" id="KW-1278">Translocase</keyword>
<dbReference type="CDD" id="cd03215">
    <property type="entry name" value="ABC_Carb_Monos_II"/>
    <property type="match status" value="1"/>
</dbReference>
<evidence type="ECO:0000256" key="1">
    <source>
        <dbReference type="ARBA" id="ARBA00004202"/>
    </source>
</evidence>
<keyword evidence="5" id="KW-0677">Repeat</keyword>
<dbReference type="KEGG" id="nfl:COO91_08847"/>
<dbReference type="Proteomes" id="UP000232003">
    <property type="component" value="Chromosome"/>
</dbReference>
<reference evidence="11 12" key="1">
    <citation type="submission" date="2017-11" db="EMBL/GenBank/DDBJ databases">
        <title>Complete genome of a free-living desiccation-tolerant cyanobacterium and its photosynthetic adaptation to extreme terrestrial habitat.</title>
        <authorList>
            <person name="Shang J."/>
        </authorList>
    </citation>
    <scope>NUCLEOTIDE SEQUENCE [LARGE SCALE GENOMIC DNA]</scope>
    <source>
        <strain evidence="11 12">CCNUN1</strain>
    </source>
</reference>
<dbReference type="GO" id="GO:0016887">
    <property type="term" value="F:ATP hydrolysis activity"/>
    <property type="evidence" value="ECO:0007669"/>
    <property type="project" value="InterPro"/>
</dbReference>
<dbReference type="InterPro" id="IPR003593">
    <property type="entry name" value="AAA+_ATPase"/>
</dbReference>
<dbReference type="RefSeq" id="WP_100902637.1">
    <property type="nucleotide sequence ID" value="NZ_CAWNNC010000001.1"/>
</dbReference>
<evidence type="ECO:0000313" key="11">
    <source>
        <dbReference type="EMBL" id="AUB42701.1"/>
    </source>
</evidence>
<keyword evidence="2" id="KW-0813">Transport</keyword>
<evidence type="ECO:0000256" key="2">
    <source>
        <dbReference type="ARBA" id="ARBA00022448"/>
    </source>
</evidence>
<dbReference type="AlphaFoldDB" id="A0A2K8T4W2"/>
<keyword evidence="7 11" id="KW-0067">ATP-binding</keyword>
<dbReference type="CDD" id="cd03216">
    <property type="entry name" value="ABC_Carb_Monos_I"/>
    <property type="match status" value="1"/>
</dbReference>
<dbReference type="InterPro" id="IPR017871">
    <property type="entry name" value="ABC_transporter-like_CS"/>
</dbReference>
<sequence>MTTTIENSFPDTPTTTPVLEMQGITKRFHGVSALQNVNLTIYPGEVHALMGENGAGKSTLMKILAGAYIADEGEIRINGQPLKITDPATARKAGINLIYQELNVAPNLTVAENMFMGSELRRGQLLDRQAMQLEAEQVLESLGANFTAQTVVGTLSIAEQQQVEIARALKDKSRVLVMDEPTAALSDRESEHLFEVIRKLRRDGIAIIYISHRMEEIYALADRISVLRDGQYIGSLTRSEISPQRLVQMMVGRSMQDFYEHQRQMNPGPVVLEVRNMSDARKKIEPASFKVHAGEIVGLAGLVGAGRTELSRLVFGADRKASGEVFLNGKKLEINSPSDAIAAGIGYVPEDRKDQGLFLEMSARKNIAINTLKQDAKVGVVNWGSVNRLSTEAVENFNIRLANLEIRALDLSGGNQQKLLLARWLAIKPRVLMLDEPTRGVDIGAKSEIYRIMSELAAQGVAILMVSSELSEIVGMSDRVLVMREGQLVGELDGSLGKEITQEKIMHYATGASEVLES</sequence>
<comment type="subcellular location">
    <subcellularLocation>
        <location evidence="1">Cell membrane</location>
        <topology evidence="1">Peripheral membrane protein</topology>
    </subcellularLocation>
</comment>
<evidence type="ECO:0000256" key="3">
    <source>
        <dbReference type="ARBA" id="ARBA00022475"/>
    </source>
</evidence>
<organism evidence="11 12">
    <name type="scientific">Nostoc flagelliforme CCNUN1</name>
    <dbReference type="NCBI Taxonomy" id="2038116"/>
    <lineage>
        <taxon>Bacteria</taxon>
        <taxon>Bacillati</taxon>
        <taxon>Cyanobacteriota</taxon>
        <taxon>Cyanophyceae</taxon>
        <taxon>Nostocales</taxon>
        <taxon>Nostocaceae</taxon>
        <taxon>Nostoc</taxon>
    </lineage>
</organism>
<dbReference type="GO" id="GO:0005524">
    <property type="term" value="F:ATP binding"/>
    <property type="evidence" value="ECO:0007669"/>
    <property type="project" value="UniProtKB-KW"/>
</dbReference>
<dbReference type="InterPro" id="IPR027417">
    <property type="entry name" value="P-loop_NTPase"/>
</dbReference>
<name>A0A2K8T4W2_9NOSO</name>
<evidence type="ECO:0000256" key="9">
    <source>
        <dbReference type="ARBA" id="ARBA00023136"/>
    </source>
</evidence>
<dbReference type="InterPro" id="IPR050107">
    <property type="entry name" value="ABC_carbohydrate_import_ATPase"/>
</dbReference>
<feature type="domain" description="ABC transporter" evidence="10">
    <location>
        <begin position="19"/>
        <end position="254"/>
    </location>
</feature>
<feature type="domain" description="ABC transporter" evidence="10">
    <location>
        <begin position="269"/>
        <end position="510"/>
    </location>
</feature>
<dbReference type="PROSITE" id="PS00211">
    <property type="entry name" value="ABC_TRANSPORTER_1"/>
    <property type="match status" value="1"/>
</dbReference>
<dbReference type="OrthoDB" id="9771863at2"/>
<dbReference type="EMBL" id="CP024785">
    <property type="protein sequence ID" value="AUB42701.1"/>
    <property type="molecule type" value="Genomic_DNA"/>
</dbReference>
<dbReference type="SMART" id="SM00382">
    <property type="entry name" value="AAA"/>
    <property type="match status" value="2"/>
</dbReference>